<keyword evidence="2" id="KW-1185">Reference proteome</keyword>
<protein>
    <submittedName>
        <fullName evidence="1">Uncharacterized protein</fullName>
    </submittedName>
</protein>
<gene>
    <name evidence="1" type="ORF">VIT_00s0269g00050</name>
</gene>
<dbReference type="PaxDb" id="29760-VIT_00s0269g00050.t01"/>
<sequence length="105" mass="12005">MKIQCWRLLPHPLKTQNLRVGWWSSTILGFSIDNFNGQHSRLSIIFLREDCQPLLGSPGARQELTRSGLNLRPLQREETSKPLSGLTECDQFVKIDQTVSRPVFA</sequence>
<proteinExistence type="predicted"/>
<evidence type="ECO:0000313" key="1">
    <source>
        <dbReference type="EMBL" id="CCB59128.1"/>
    </source>
</evidence>
<accession>F6HWR4</accession>
<dbReference type="AlphaFoldDB" id="F6HWR4"/>
<dbReference type="InParanoid" id="F6HWR4"/>
<name>F6HWR4_VITVI</name>
<evidence type="ECO:0000313" key="2">
    <source>
        <dbReference type="Proteomes" id="UP000009183"/>
    </source>
</evidence>
<dbReference type="Proteomes" id="UP000009183">
    <property type="component" value="Unassembled WGS sequence, unordered"/>
</dbReference>
<reference evidence="2" key="1">
    <citation type="journal article" date="2007" name="Nature">
        <title>The grapevine genome sequence suggests ancestral hexaploidization in major angiosperm phyla.</title>
        <authorList>
            <consortium name="The French-Italian Public Consortium for Grapevine Genome Characterization."/>
            <person name="Jaillon O."/>
            <person name="Aury J.-M."/>
            <person name="Noel B."/>
            <person name="Policriti A."/>
            <person name="Clepet C."/>
            <person name="Casagrande A."/>
            <person name="Choisne N."/>
            <person name="Aubourg S."/>
            <person name="Vitulo N."/>
            <person name="Jubin C."/>
            <person name="Vezzi A."/>
            <person name="Legeai F."/>
            <person name="Hugueney P."/>
            <person name="Dasilva C."/>
            <person name="Horner D."/>
            <person name="Mica E."/>
            <person name="Jublot D."/>
            <person name="Poulain J."/>
            <person name="Bruyere C."/>
            <person name="Billault A."/>
            <person name="Segurens B."/>
            <person name="Gouyvenoux M."/>
            <person name="Ugarte E."/>
            <person name="Cattonaro F."/>
            <person name="Anthouard V."/>
            <person name="Vico V."/>
            <person name="Del Fabbro C."/>
            <person name="Alaux M."/>
            <person name="Di Gaspero G."/>
            <person name="Dumas V."/>
            <person name="Felice N."/>
            <person name="Paillard S."/>
            <person name="Juman I."/>
            <person name="Moroldo M."/>
            <person name="Scalabrin S."/>
            <person name="Canaguier A."/>
            <person name="Le Clainche I."/>
            <person name="Malacrida G."/>
            <person name="Durand E."/>
            <person name="Pesole G."/>
            <person name="Laucou V."/>
            <person name="Chatelet P."/>
            <person name="Merdinoglu D."/>
            <person name="Delledonne M."/>
            <person name="Pezzotti M."/>
            <person name="Lecharny A."/>
            <person name="Scarpelli C."/>
            <person name="Artiguenave F."/>
            <person name="Pe M.E."/>
            <person name="Valle G."/>
            <person name="Morgante M."/>
            <person name="Caboche M."/>
            <person name="Adam-Blondon A.-F."/>
            <person name="Weissenbach J."/>
            <person name="Quetier F."/>
            <person name="Wincker P."/>
        </authorList>
    </citation>
    <scope>NUCLEOTIDE SEQUENCE [LARGE SCALE GENOMIC DNA]</scope>
    <source>
        <strain evidence="2">cv. Pinot noir / PN40024</strain>
    </source>
</reference>
<organism evidence="1 2">
    <name type="scientific">Vitis vinifera</name>
    <name type="common">Grape</name>
    <dbReference type="NCBI Taxonomy" id="29760"/>
    <lineage>
        <taxon>Eukaryota</taxon>
        <taxon>Viridiplantae</taxon>
        <taxon>Streptophyta</taxon>
        <taxon>Embryophyta</taxon>
        <taxon>Tracheophyta</taxon>
        <taxon>Spermatophyta</taxon>
        <taxon>Magnoliopsida</taxon>
        <taxon>eudicotyledons</taxon>
        <taxon>Gunneridae</taxon>
        <taxon>Pentapetalae</taxon>
        <taxon>rosids</taxon>
        <taxon>Vitales</taxon>
        <taxon>Vitaceae</taxon>
        <taxon>Viteae</taxon>
        <taxon>Vitis</taxon>
    </lineage>
</organism>
<dbReference type="HOGENOM" id="CLU_2241571_0_0_1"/>
<dbReference type="EMBL" id="FN596280">
    <property type="protein sequence ID" value="CCB59128.1"/>
    <property type="molecule type" value="Genomic_DNA"/>
</dbReference>